<dbReference type="HOGENOM" id="CLU_3215468_0_0_10"/>
<evidence type="ECO:0000313" key="2">
    <source>
        <dbReference type="EMBL" id="ACT92235.1"/>
    </source>
</evidence>
<protein>
    <submittedName>
        <fullName evidence="2">Uncharacterized protein</fullName>
    </submittedName>
</protein>
<dbReference type="EMBL" id="CP001619">
    <property type="protein sequence ID" value="ACT92235.1"/>
    <property type="molecule type" value="Genomic_DNA"/>
</dbReference>
<organism evidence="2 3">
    <name type="scientific">Dyadobacter fermentans (strain ATCC 700827 / DSM 18053 / CIP 107007 / KCTC 52180 / NS114)</name>
    <dbReference type="NCBI Taxonomy" id="471854"/>
    <lineage>
        <taxon>Bacteria</taxon>
        <taxon>Pseudomonadati</taxon>
        <taxon>Bacteroidota</taxon>
        <taxon>Cytophagia</taxon>
        <taxon>Cytophagales</taxon>
        <taxon>Spirosomataceae</taxon>
        <taxon>Dyadobacter</taxon>
    </lineage>
</organism>
<gene>
    <name evidence="2" type="ordered locus">Dfer_0986</name>
</gene>
<feature type="transmembrane region" description="Helical" evidence="1">
    <location>
        <begin position="12"/>
        <end position="31"/>
    </location>
</feature>
<keyword evidence="1" id="KW-0472">Membrane</keyword>
<evidence type="ECO:0000256" key="1">
    <source>
        <dbReference type="SAM" id="Phobius"/>
    </source>
</evidence>
<dbReference type="AlphaFoldDB" id="C6W3D1"/>
<keyword evidence="1" id="KW-0812">Transmembrane</keyword>
<sequence length="44" mass="5301">MNFGYIKNQTTSLASVFWYFKNVIYLNFYLFKILSLPFKDLIQA</sequence>
<dbReference type="KEGG" id="dfe:Dfer_0986"/>
<reference evidence="2 3" key="1">
    <citation type="journal article" date="2009" name="Stand. Genomic Sci.">
        <title>Complete genome sequence of Dyadobacter fermentans type strain (NS114).</title>
        <authorList>
            <person name="Lang E."/>
            <person name="Lapidus A."/>
            <person name="Chertkov O."/>
            <person name="Brettin T."/>
            <person name="Detter J.C."/>
            <person name="Han C."/>
            <person name="Copeland A."/>
            <person name="Glavina Del Rio T."/>
            <person name="Nolan M."/>
            <person name="Chen F."/>
            <person name="Lucas S."/>
            <person name="Tice H."/>
            <person name="Cheng J.F."/>
            <person name="Land M."/>
            <person name="Hauser L."/>
            <person name="Chang Y.J."/>
            <person name="Jeffries C.D."/>
            <person name="Kopitz M."/>
            <person name="Bruce D."/>
            <person name="Goodwin L."/>
            <person name="Pitluck S."/>
            <person name="Ovchinnikova G."/>
            <person name="Pati A."/>
            <person name="Ivanova N."/>
            <person name="Mavrommatis K."/>
            <person name="Chen A."/>
            <person name="Palaniappan K."/>
            <person name="Chain P."/>
            <person name="Bristow J."/>
            <person name="Eisen J.A."/>
            <person name="Markowitz V."/>
            <person name="Hugenholtz P."/>
            <person name="Goker M."/>
            <person name="Rohde M."/>
            <person name="Kyrpides N.C."/>
            <person name="Klenk H.P."/>
        </authorList>
    </citation>
    <scope>NUCLEOTIDE SEQUENCE [LARGE SCALE GENOMIC DNA]</scope>
    <source>
        <strain evidence="3">ATCC 700827 / DSM 18053 / CIP 107007 / KCTC 52180 / NS114</strain>
    </source>
</reference>
<proteinExistence type="predicted"/>
<dbReference type="Proteomes" id="UP000002011">
    <property type="component" value="Chromosome"/>
</dbReference>
<keyword evidence="1" id="KW-1133">Transmembrane helix</keyword>
<accession>C6W3D1</accession>
<evidence type="ECO:0000313" key="3">
    <source>
        <dbReference type="Proteomes" id="UP000002011"/>
    </source>
</evidence>
<name>C6W3D1_DYAFD</name>
<keyword evidence="3" id="KW-1185">Reference proteome</keyword>